<name>A0A2P6QUS4_ROSCH</name>
<protein>
    <submittedName>
        <fullName evidence="1">Uncharacterized protein</fullName>
    </submittedName>
</protein>
<comment type="caution">
    <text evidence="1">The sequence shown here is derived from an EMBL/GenBank/DDBJ whole genome shotgun (WGS) entry which is preliminary data.</text>
</comment>
<reference evidence="1 2" key="1">
    <citation type="journal article" date="2018" name="Nat. Genet.">
        <title>The Rosa genome provides new insights in the design of modern roses.</title>
        <authorList>
            <person name="Bendahmane M."/>
        </authorList>
    </citation>
    <scope>NUCLEOTIDE SEQUENCE [LARGE SCALE GENOMIC DNA]</scope>
    <source>
        <strain evidence="2">cv. Old Blush</strain>
    </source>
</reference>
<keyword evidence="2" id="KW-1185">Reference proteome</keyword>
<accession>A0A2P6QUS4</accession>
<dbReference type="EMBL" id="PDCK01000042">
    <property type="protein sequence ID" value="PRQ37936.1"/>
    <property type="molecule type" value="Genomic_DNA"/>
</dbReference>
<proteinExistence type="predicted"/>
<dbReference type="Gramene" id="PRQ37936">
    <property type="protein sequence ID" value="PRQ37936"/>
    <property type="gene ID" value="RchiOBHm_Chr4g0408191"/>
</dbReference>
<dbReference type="Proteomes" id="UP000238479">
    <property type="component" value="Chromosome 4"/>
</dbReference>
<organism evidence="1 2">
    <name type="scientific">Rosa chinensis</name>
    <name type="common">China rose</name>
    <dbReference type="NCBI Taxonomy" id="74649"/>
    <lineage>
        <taxon>Eukaryota</taxon>
        <taxon>Viridiplantae</taxon>
        <taxon>Streptophyta</taxon>
        <taxon>Embryophyta</taxon>
        <taxon>Tracheophyta</taxon>
        <taxon>Spermatophyta</taxon>
        <taxon>Magnoliopsida</taxon>
        <taxon>eudicotyledons</taxon>
        <taxon>Gunneridae</taxon>
        <taxon>Pentapetalae</taxon>
        <taxon>rosids</taxon>
        <taxon>fabids</taxon>
        <taxon>Rosales</taxon>
        <taxon>Rosaceae</taxon>
        <taxon>Rosoideae</taxon>
        <taxon>Rosoideae incertae sedis</taxon>
        <taxon>Rosa</taxon>
    </lineage>
</organism>
<evidence type="ECO:0000313" key="2">
    <source>
        <dbReference type="Proteomes" id="UP000238479"/>
    </source>
</evidence>
<evidence type="ECO:0000313" key="1">
    <source>
        <dbReference type="EMBL" id="PRQ37936.1"/>
    </source>
</evidence>
<dbReference type="AlphaFoldDB" id="A0A2P6QUS4"/>
<gene>
    <name evidence="1" type="ORF">RchiOBHm_Chr4g0408191</name>
</gene>
<sequence>MNRAKNQSINNSKSRSKAREILLVCWSSANLCFKIPPYPMSDASVSTILKDSGSRSPRHGWFESVLSMTFETRNQ</sequence>